<dbReference type="AlphaFoldDB" id="A0A1L6JEN3"/>
<dbReference type="STRING" id="93064.BRX40_19830"/>
<organism evidence="2 5">
    <name type="scientific">Sphingomonas koreensis</name>
    <dbReference type="NCBI Taxonomy" id="93064"/>
    <lineage>
        <taxon>Bacteria</taxon>
        <taxon>Pseudomonadati</taxon>
        <taxon>Pseudomonadota</taxon>
        <taxon>Alphaproteobacteria</taxon>
        <taxon>Sphingomonadales</taxon>
        <taxon>Sphingomonadaceae</taxon>
        <taxon>Sphingomonas</taxon>
    </lineage>
</organism>
<keyword evidence="1" id="KW-1133">Transmembrane helix</keyword>
<dbReference type="OrthoDB" id="7583164at2"/>
<name>A0A1L6JEN3_9SPHN</name>
<reference evidence="2" key="1">
    <citation type="submission" date="2016-12" db="EMBL/GenBank/DDBJ databases">
        <title>Whole genome sequencing of Sphingomonas koreensis.</title>
        <authorList>
            <person name="Conlan S."/>
            <person name="Thomas P.J."/>
            <person name="Mullikin J."/>
            <person name="Palmore T.N."/>
            <person name="Frank K.M."/>
            <person name="Segre J.A."/>
        </authorList>
    </citation>
    <scope>NUCLEOTIDE SEQUENCE</scope>
    <source>
        <strain evidence="2">ABOJV</strain>
    </source>
</reference>
<dbReference type="EMBL" id="QQWO01000010">
    <property type="protein sequence ID" value="RSV02071.1"/>
    <property type="molecule type" value="Genomic_DNA"/>
</dbReference>
<keyword evidence="1" id="KW-0812">Transmembrane</keyword>
<dbReference type="EMBL" id="QQYZ01000009">
    <property type="protein sequence ID" value="RSY84734.1"/>
    <property type="molecule type" value="Genomic_DNA"/>
</dbReference>
<dbReference type="RefSeq" id="WP_066576937.1">
    <property type="nucleotide sequence ID" value="NZ_CP018820.1"/>
</dbReference>
<gene>
    <name evidence="2" type="ORF">BRX40_19830</name>
    <name evidence="3" type="ORF">CA257_12830</name>
    <name evidence="4" type="ORF">DAH66_11720</name>
</gene>
<dbReference type="EMBL" id="CP018820">
    <property type="protein sequence ID" value="APR54365.1"/>
    <property type="molecule type" value="Genomic_DNA"/>
</dbReference>
<reference evidence="6 7" key="3">
    <citation type="submission" date="2018-07" db="EMBL/GenBank/DDBJ databases">
        <title>Genomic and Epidemiologic Investigation of an Indolent Hospital Outbreak.</title>
        <authorList>
            <person name="Johnson R.C."/>
            <person name="Deming C."/>
            <person name="Conlan S."/>
            <person name="Zellmer C.J."/>
            <person name="Michelin A.V."/>
            <person name="Lee-Lin S."/>
            <person name="Thomas P.J."/>
            <person name="Park M."/>
            <person name="Weingarten R.A."/>
            <person name="Less J."/>
            <person name="Dekker J.P."/>
            <person name="Frank K.M."/>
            <person name="Musser K.A."/>
            <person name="Mcquiston J.R."/>
            <person name="Henderson D.K."/>
            <person name="Lau A.F."/>
            <person name="Palmore T.N."/>
            <person name="Segre J.A."/>
        </authorList>
    </citation>
    <scope>NUCLEOTIDE SEQUENCE [LARGE SCALE GENOMIC DNA]</scope>
    <source>
        <strain evidence="4 7">SK-CDC1_0717</strain>
        <strain evidence="3 6">SK-NIH.Env10_0317</strain>
    </source>
</reference>
<accession>A0A1L6JEN3</accession>
<evidence type="ECO:0000313" key="5">
    <source>
        <dbReference type="Proteomes" id="UP000185161"/>
    </source>
</evidence>
<evidence type="ECO:0000313" key="4">
    <source>
        <dbReference type="EMBL" id="RSY84734.1"/>
    </source>
</evidence>
<dbReference type="Proteomes" id="UP000286681">
    <property type="component" value="Unassembled WGS sequence"/>
</dbReference>
<dbReference type="Proteomes" id="UP000185161">
    <property type="component" value="Chromosome"/>
</dbReference>
<keyword evidence="1" id="KW-0472">Membrane</keyword>
<dbReference type="GeneID" id="44134815"/>
<evidence type="ECO:0000313" key="6">
    <source>
        <dbReference type="Proteomes" id="UP000286681"/>
    </source>
</evidence>
<dbReference type="InterPro" id="IPR021762">
    <property type="entry name" value="DUF3325"/>
</dbReference>
<keyword evidence="5" id="KW-1185">Reference proteome</keyword>
<feature type="transmembrane region" description="Helical" evidence="1">
    <location>
        <begin position="43"/>
        <end position="62"/>
    </location>
</feature>
<dbReference type="Proteomes" id="UP000287746">
    <property type="component" value="Unassembled WGS sequence"/>
</dbReference>
<evidence type="ECO:0000313" key="3">
    <source>
        <dbReference type="EMBL" id="RSV02071.1"/>
    </source>
</evidence>
<evidence type="ECO:0000313" key="7">
    <source>
        <dbReference type="Proteomes" id="UP000287746"/>
    </source>
</evidence>
<protein>
    <submittedName>
        <fullName evidence="3">DUF3325 domain-containing protein</fullName>
    </submittedName>
</protein>
<proteinExistence type="predicted"/>
<feature type="transmembrane region" description="Helical" evidence="1">
    <location>
        <begin position="67"/>
        <end position="86"/>
    </location>
</feature>
<evidence type="ECO:0000256" key="1">
    <source>
        <dbReference type="SAM" id="Phobius"/>
    </source>
</evidence>
<dbReference type="KEGG" id="skr:BRX40_19830"/>
<evidence type="ECO:0000313" key="2">
    <source>
        <dbReference type="EMBL" id="APR54365.1"/>
    </source>
</evidence>
<sequence>MTALAFILATLAFALFGLSTDEHHRKRLGSRPDAVTVLRLRGGAWAAIGAAFPFAIAAQGWVFGPILWVALLMLGAGLVFLALNLIPAPAGRK</sequence>
<dbReference type="Pfam" id="PF11804">
    <property type="entry name" value="DUF3325"/>
    <property type="match status" value="1"/>
</dbReference>
<reference evidence="5" key="2">
    <citation type="submission" date="2016-12" db="EMBL/GenBank/DDBJ databases">
        <title>Whole genome sequencing of Sphingomonas sp. ABOJV.</title>
        <authorList>
            <person name="Conlan S."/>
            <person name="Thomas P.J."/>
            <person name="Mullikin J."/>
            <person name="Palmore T.N."/>
            <person name="Frank K.M."/>
            <person name="Segre J.A."/>
        </authorList>
    </citation>
    <scope>NUCLEOTIDE SEQUENCE [LARGE SCALE GENOMIC DNA]</scope>
    <source>
        <strain evidence="5">ABOJV</strain>
    </source>
</reference>